<gene>
    <name evidence="3" type="ORF">E7V67_022115</name>
</gene>
<proteinExistence type="predicted"/>
<keyword evidence="3" id="KW-0808">Transferase</keyword>
<dbReference type="GO" id="GO:0032259">
    <property type="term" value="P:methylation"/>
    <property type="evidence" value="ECO:0007669"/>
    <property type="project" value="UniProtKB-KW"/>
</dbReference>
<accession>A0ABZ1UI07</accession>
<evidence type="ECO:0000313" key="3">
    <source>
        <dbReference type="EMBL" id="WUR12371.1"/>
    </source>
</evidence>
<dbReference type="InterPro" id="IPR006342">
    <property type="entry name" value="FkbM_mtfrase"/>
</dbReference>
<sequence>MTTPFITYADNFEDVVLWRALGDVERGFYLDVGAGEPRLRSVTHAFYQRGWRGINLEPASTLQRRLRMERPADVNLAVAAAAGAGEQTLYEVSGTTSSTFDARVAEAMSGAGHEVLLRRVPLDTLDAICAQHAEPVIHFARIDAGQGGAAVLEGFDLARWRPWVVLLVGSADDERLRAAGYRRALSDGHTTYYAAPGRDDLLAALSLPPTPSDRFVLCEEHRCNFPLDPWRQRVATAEASVEEARTWAMAHVREWKEKYGRLTEAQERARRAEAELATVTQYAPRAAHADVLERELAAVYASLSWRVTRPLREGRVFAARARGWLRRRAGQARTLGVRVAKALVRRAMHIVLAQPRLASFARRQIVRFPRLTALARGIMLRGRLDAAAMPEQPITADVSQLPDSAQRVLRDLQRARR</sequence>
<evidence type="ECO:0000313" key="4">
    <source>
        <dbReference type="Proteomes" id="UP000321323"/>
    </source>
</evidence>
<dbReference type="GO" id="GO:0008168">
    <property type="term" value="F:methyltransferase activity"/>
    <property type="evidence" value="ECO:0007669"/>
    <property type="project" value="UniProtKB-KW"/>
</dbReference>
<name>A0ABZ1UI07_9BURK</name>
<feature type="coiled-coil region" evidence="1">
    <location>
        <begin position="252"/>
        <end position="282"/>
    </location>
</feature>
<evidence type="ECO:0000259" key="2">
    <source>
        <dbReference type="Pfam" id="PF05050"/>
    </source>
</evidence>
<dbReference type="EMBL" id="CP136508">
    <property type="protein sequence ID" value="WUR12371.1"/>
    <property type="molecule type" value="Genomic_DNA"/>
</dbReference>
<dbReference type="Proteomes" id="UP000321323">
    <property type="component" value="Chromosome"/>
</dbReference>
<feature type="domain" description="Methyltransferase FkbM" evidence="2">
    <location>
        <begin position="31"/>
        <end position="165"/>
    </location>
</feature>
<reference evidence="3 4" key="1">
    <citation type="journal article" date="2019" name="Int. J. Syst. Evol. Microbiol.">
        <title>The Draft Whole-Genome Sequence of the Antibiotic Producer Empedobacter haloabium ATCC 31962 Provides Indications for Its Taxonomic Reclassification.</title>
        <authorList>
            <person name="Miess H."/>
            <person name="Arlt P."/>
            <person name="Apel A.K."/>
            <person name="Weber T."/>
            <person name="Nieselt K."/>
            <person name="Hanssen F."/>
            <person name="Czemmel S."/>
            <person name="Nahnsen S."/>
            <person name="Gross H."/>
        </authorList>
    </citation>
    <scope>NUCLEOTIDE SEQUENCE [LARGE SCALE GENOMIC DNA]</scope>
    <source>
        <strain evidence="3 4">ATCC 31962</strain>
    </source>
</reference>
<keyword evidence="4" id="KW-1185">Reference proteome</keyword>
<keyword evidence="1" id="KW-0175">Coiled coil</keyword>
<evidence type="ECO:0000256" key="1">
    <source>
        <dbReference type="SAM" id="Coils"/>
    </source>
</evidence>
<dbReference type="Pfam" id="PF05050">
    <property type="entry name" value="Methyltransf_21"/>
    <property type="match status" value="1"/>
</dbReference>
<keyword evidence="3" id="KW-0489">Methyltransferase</keyword>
<organism evidence="3 4">
    <name type="scientific">[Empedobacter] haloabium</name>
    <dbReference type="NCBI Taxonomy" id="592317"/>
    <lineage>
        <taxon>Bacteria</taxon>
        <taxon>Pseudomonadati</taxon>
        <taxon>Pseudomonadota</taxon>
        <taxon>Betaproteobacteria</taxon>
        <taxon>Burkholderiales</taxon>
        <taxon>Oxalobacteraceae</taxon>
        <taxon>Telluria group</taxon>
        <taxon>Telluria group incertae sedis</taxon>
    </lineage>
</organism>
<protein>
    <submittedName>
        <fullName evidence="3">FkbM family methyltransferase</fullName>
    </submittedName>
</protein>